<dbReference type="Proteomes" id="UP000189114">
    <property type="component" value="Unassembled WGS sequence"/>
</dbReference>
<comment type="similarity">
    <text evidence="2">Belongs to the OmpP1/FadL family.</text>
</comment>
<evidence type="ECO:0000256" key="7">
    <source>
        <dbReference type="ARBA" id="ARBA00023237"/>
    </source>
</evidence>
<organism evidence="9 10">
    <name type="scientific">Rodentibacter caecimuris</name>
    <dbReference type="NCBI Taxonomy" id="1796644"/>
    <lineage>
        <taxon>Bacteria</taxon>
        <taxon>Pseudomonadati</taxon>
        <taxon>Pseudomonadota</taxon>
        <taxon>Gammaproteobacteria</taxon>
        <taxon>Pasteurellales</taxon>
        <taxon>Pasteurellaceae</taxon>
        <taxon>Rodentibacter</taxon>
    </lineage>
</organism>
<keyword evidence="7" id="KW-0998">Cell outer membrane</keyword>
<accession>A0A1V3KPI2</accession>
<dbReference type="PANTHER" id="PTHR35093:SF3">
    <property type="entry name" value="LONG-CHAIN FATTY ACID TRANSPORT PROTEIN"/>
    <property type="match status" value="1"/>
</dbReference>
<comment type="caution">
    <text evidence="9">The sequence shown here is derived from an EMBL/GenBank/DDBJ whole genome shotgun (WGS) entry which is preliminary data.</text>
</comment>
<dbReference type="GO" id="GO:0009279">
    <property type="term" value="C:cell outer membrane"/>
    <property type="evidence" value="ECO:0007669"/>
    <property type="project" value="UniProtKB-SubCell"/>
</dbReference>
<evidence type="ECO:0000256" key="5">
    <source>
        <dbReference type="ARBA" id="ARBA00022729"/>
    </source>
</evidence>
<evidence type="ECO:0000313" key="10">
    <source>
        <dbReference type="Proteomes" id="UP000189114"/>
    </source>
</evidence>
<feature type="chain" id="PRO_5012392298" description="Transporter" evidence="8">
    <location>
        <begin position="23"/>
        <end position="470"/>
    </location>
</feature>
<evidence type="ECO:0000256" key="1">
    <source>
        <dbReference type="ARBA" id="ARBA00004571"/>
    </source>
</evidence>
<dbReference type="PANTHER" id="PTHR35093">
    <property type="entry name" value="OUTER MEMBRANE PROTEIN NMB0088-RELATED"/>
    <property type="match status" value="1"/>
</dbReference>
<evidence type="ECO:0000256" key="8">
    <source>
        <dbReference type="SAM" id="SignalP"/>
    </source>
</evidence>
<evidence type="ECO:0000256" key="6">
    <source>
        <dbReference type="ARBA" id="ARBA00023136"/>
    </source>
</evidence>
<evidence type="ECO:0000256" key="2">
    <source>
        <dbReference type="ARBA" id="ARBA00008163"/>
    </source>
</evidence>
<gene>
    <name evidence="9" type="ORF">BKG96_01785</name>
</gene>
<dbReference type="RefSeq" id="WP_077586207.1">
    <property type="nucleotide sequence ID" value="NZ_MLAE01000011.1"/>
</dbReference>
<dbReference type="AlphaFoldDB" id="A0A1V3KPI2"/>
<evidence type="ECO:0000256" key="4">
    <source>
        <dbReference type="ARBA" id="ARBA00022692"/>
    </source>
</evidence>
<proteinExistence type="inferred from homology"/>
<protein>
    <recommendedName>
        <fullName evidence="11">Transporter</fullName>
    </recommendedName>
</protein>
<dbReference type="Gene3D" id="2.40.160.60">
    <property type="entry name" value="Outer membrane protein transport protein (OMPP1/FadL/TodX)"/>
    <property type="match status" value="1"/>
</dbReference>
<dbReference type="EMBL" id="MLAE01000011">
    <property type="protein sequence ID" value="OOF79549.1"/>
    <property type="molecule type" value="Genomic_DNA"/>
</dbReference>
<feature type="signal peptide" evidence="8">
    <location>
        <begin position="1"/>
        <end position="22"/>
    </location>
</feature>
<evidence type="ECO:0000313" key="9">
    <source>
        <dbReference type="EMBL" id="OOF79549.1"/>
    </source>
</evidence>
<keyword evidence="5 8" id="KW-0732">Signal</keyword>
<keyword evidence="3" id="KW-1134">Transmembrane beta strand</keyword>
<dbReference type="Pfam" id="PF03349">
    <property type="entry name" value="Toluene_X"/>
    <property type="match status" value="1"/>
</dbReference>
<evidence type="ECO:0000256" key="3">
    <source>
        <dbReference type="ARBA" id="ARBA00022452"/>
    </source>
</evidence>
<name>A0A1V3KPI2_9PAST</name>
<dbReference type="InterPro" id="IPR005017">
    <property type="entry name" value="OMPP1/FadL/TodX"/>
</dbReference>
<comment type="subcellular location">
    <subcellularLocation>
        <location evidence="1">Cell outer membrane</location>
        <topology evidence="1">Multi-pass membrane protein</topology>
    </subcellularLocation>
</comment>
<dbReference type="SUPFAM" id="SSF56935">
    <property type="entry name" value="Porins"/>
    <property type="match status" value="1"/>
</dbReference>
<reference evidence="10" key="1">
    <citation type="submission" date="2016-10" db="EMBL/GenBank/DDBJ databases">
        <title>Rodentibacter gen. nov. and new species.</title>
        <authorList>
            <person name="Christensen H."/>
        </authorList>
    </citation>
    <scope>NUCLEOTIDE SEQUENCE [LARGE SCALE GENOMIC DNA]</scope>
    <source>
        <strain evidence="10">Ppn152</strain>
    </source>
</reference>
<keyword evidence="4" id="KW-0812">Transmembrane</keyword>
<sequence>MKKFNHSLLASIALITAGGANAAAFQLAEISTSGLGRAYAGEAAIADNASVVATNPALMSMFKTNQFSIGGVYVHSKIRMEGSVRANILGVQVAEGSANKESVVPGSFIPNMYFVAPINDKFAIGGGMNVNFGLKTEYDNNYDAGVFGGKTELSAINLNLSGSYRITQGLSAGVGLNAVYAKAEVQRNAGILDTAIDNVARDSNLQGQIARSAQAHKLNPTGLLPRLGGLGAQISKETVLTHLEDRSAWGFGWNLGLAYDFNERNRLGIAYHSKIDIDFKDRNAVSYLPYGTQAYVGNGGLTLHLPDYLEVSGFHQLTDKFAMHYSYKYTRWSRLKNLHATYTNTSLRNGGLAFHKDEEYDDTSRIALGATYDVNDKLTVRAGIAYDESAASITHVSASIPDTDRSWYSVGATYKFTPALSVDFGFAHLRGKKLKFKETQSIAGGLATIQADYTSKATANLYGLNLNYSF</sequence>
<keyword evidence="6" id="KW-0472">Membrane</keyword>
<evidence type="ECO:0008006" key="11">
    <source>
        <dbReference type="Google" id="ProtNLM"/>
    </source>
</evidence>
<dbReference type="GO" id="GO:0015483">
    <property type="term" value="F:long-chain fatty acid transporting porin activity"/>
    <property type="evidence" value="ECO:0007669"/>
    <property type="project" value="TreeGrafter"/>
</dbReference>